<feature type="compositionally biased region" description="Low complexity" evidence="1">
    <location>
        <begin position="1693"/>
        <end position="1704"/>
    </location>
</feature>
<dbReference type="Proteomes" id="UP000223913">
    <property type="component" value="Unassembled WGS sequence"/>
</dbReference>
<gene>
    <name evidence="2" type="ORF">CRP01_33350</name>
</gene>
<keyword evidence="3" id="KW-1185">Reference proteome</keyword>
<protein>
    <recommendedName>
        <fullName evidence="4">Baseplate protein J-like domain-containing protein</fullName>
    </recommendedName>
</protein>
<feature type="compositionally biased region" description="Basic and acidic residues" evidence="1">
    <location>
        <begin position="1107"/>
        <end position="1119"/>
    </location>
</feature>
<evidence type="ECO:0008006" key="4">
    <source>
        <dbReference type="Google" id="ProtNLM"/>
    </source>
</evidence>
<comment type="caution">
    <text evidence="2">The sequence shown here is derived from an EMBL/GenBank/DDBJ whole genome shotgun (WGS) entry which is preliminary data.</text>
</comment>
<dbReference type="EMBL" id="PDUD01000043">
    <property type="protein sequence ID" value="PHN02223.1"/>
    <property type="molecule type" value="Genomic_DNA"/>
</dbReference>
<reference evidence="2 3" key="1">
    <citation type="submission" date="2017-10" db="EMBL/GenBank/DDBJ databases">
        <title>The draft genome sequence of Lewinella nigricans NBRC 102662.</title>
        <authorList>
            <person name="Wang K."/>
        </authorList>
    </citation>
    <scope>NUCLEOTIDE SEQUENCE [LARGE SCALE GENOMIC DNA]</scope>
    <source>
        <strain evidence="2 3">NBRC 102662</strain>
    </source>
</reference>
<evidence type="ECO:0000313" key="3">
    <source>
        <dbReference type="Proteomes" id="UP000223913"/>
    </source>
</evidence>
<evidence type="ECO:0000313" key="2">
    <source>
        <dbReference type="EMBL" id="PHN02223.1"/>
    </source>
</evidence>
<organism evidence="2 3">
    <name type="scientific">Flavilitoribacter nigricans (strain ATCC 23147 / DSM 23189 / NBRC 102662 / NCIMB 1420 / SS-2)</name>
    <name type="common">Lewinella nigricans</name>
    <dbReference type="NCBI Taxonomy" id="1122177"/>
    <lineage>
        <taxon>Bacteria</taxon>
        <taxon>Pseudomonadati</taxon>
        <taxon>Bacteroidota</taxon>
        <taxon>Saprospiria</taxon>
        <taxon>Saprospirales</taxon>
        <taxon>Lewinellaceae</taxon>
        <taxon>Flavilitoribacter</taxon>
    </lineage>
</organism>
<sequence length="1741" mass="194488">MKPTFYFSLGTKQTDRIVSALLPGFVQIDEQTDRDTIHFIEQFSSILQFYNLQNDPEGTWQNFFQQDLSFLLAAIGHTDLSGFHDEFRSLINQFNASPLNSSKEQVLIELLKLTLRLIGNLLKWYQAIHFQRKKNDDYQEIDEMILELYKANIWKGAGQLRHCYKSMLYTFNQNPNWLAHEDLESNVNRTQAQLWQTLGRSFFDLRNSSFLDRNTTFVFERHADFFSYLTELFESVYSTASVLQQKSQSFLAQSLLQSNHTPQVSLLFALQAMMEPTRELLNGYVQRHLNFYYRQVLLQKPAPAIPDQVPVHFQMNPAYQESFHPQGTALVAGTDATGNPIVYKTTRDLTVTPAKIVALMTLFNGTIRDDKKNNILPYLLAAPKADSGDGKGGPFIKQPAAWSTLGAGLPEKQGSRPLPNLARLGFAFSSAYLLLSDGQRILSLTLDIDPQTLSDLNQKWRQQYPIIPLESFLEEVFSISYSSPQGWTAPSQVQVLTSYSFQNSSETGTGMAPGQETGTGMEWSSKDDGLESGLTFTITIASDQPPVVPYNSKIHGLGYQTHDPLLRFNLIQKVVKPAELEKSGINPYSWLANLGFRGVYLETIVQDASQFIAQNDFSVLKTQSPFAVFGDKPVLGNNFYIGNSEIFAKPLSELIIEIEWYDLPKFPTGFCEYYAMYNRFHQDQPFNNAVFTWHLNLLLNNSWVPIPIEMADDFTLWNTDVNSGPISSDSTGIIPAPESKRLQQPIEELSVEQAKKLLFHFIIAHQAIPNLREALPALETGFSSGGINNATSSGNFNLSAPMFVWYKASQEQNASDKILPTPADIHETLDKTNNVLTQLRNDAIPHELFKKILSSEIKTGTTDLKINQGLEDLIQGVKNSSILSSMPISTIASALNTSEDEHRPIRKELESILSAVVARVFPASQTVLPDKPDKKKSGLSGIFQLVIMLLAQRLKIPFSALKGIFNHKKNQSTLQKAPTPMETPAVETIFPKQDLLTKDTGSTPERRSNPEIISTACPTEAQGVLKSKSIYRCHLDQISWDLKAASVPFSPKMKFGEQSSEGFLRFTLDQPTYAFGHELYPRVLSEVANENIQLMSGRAINSGADKGATDSKPSPKEKSSSQNSDGAVNTGLSTGSQSTEDGSKEEPPKHQKREGLWKVFDGVTGLLSLVFPVARLVKKAGDAVHKTASEIDQQLDKYRSVKTKAAIVPPDTTKNSLLLPPRPAYTPKIKNLKISYRASQRIDFSKRSNGHTAILNFFHLDAFGITAHDLESCKMVSLLPVYNRQGYLYVGLEKLSPPQELSLMFVFDEASGNRDKNPPPIIWSYWKNGNWVDFSPLAVQDGTQGFLQSGLILFNLPLVAYKDKGPFTDQTKPDAGKLYWLRATAGQAADAVCNTVKIYPHAAIATYAGGLEKAPHLKAPLPVGKIKNLQDLHPKINKIVQAVPSSGGKTEESDVQFFTRVQERLRHKDRAITAWDYEHLVLNGFPSIGLVRCLNHTLASDHTTSLPGAVTVVIMPAKISSNENPLAPKTNQSLLLEVSEYLSPRIDPFLQLEVRNPDYVFLRVNASIKFQAGLNSGKLLNQLNQGLIEKIAPWNNDYQQFNPFEYSLNYFTLLEYLNHQPFVENVIEFRISLLTGQNKILEIDISESFKNISPDYPWIIVSSVPKHDLRDISDNNISSERTLPVAANENPDLKSLSSGGSDSSETGIVHKDISHENYDTGQEKVVIVPTAADNALYIRSE</sequence>
<accession>A0A2D0N392</accession>
<feature type="compositionally biased region" description="Basic and acidic residues" evidence="1">
    <location>
        <begin position="1141"/>
        <end position="1153"/>
    </location>
</feature>
<dbReference type="OrthoDB" id="9762853at2"/>
<feature type="region of interest" description="Disordered" evidence="1">
    <location>
        <begin position="1680"/>
        <end position="1707"/>
    </location>
</feature>
<feature type="region of interest" description="Disordered" evidence="1">
    <location>
        <begin position="1098"/>
        <end position="1153"/>
    </location>
</feature>
<evidence type="ECO:0000256" key="1">
    <source>
        <dbReference type="SAM" id="MobiDB-lite"/>
    </source>
</evidence>
<dbReference type="RefSeq" id="WP_099154414.1">
    <property type="nucleotide sequence ID" value="NZ_PDUD01000043.1"/>
</dbReference>
<proteinExistence type="predicted"/>
<feature type="compositionally biased region" description="Polar residues" evidence="1">
    <location>
        <begin position="1122"/>
        <end position="1140"/>
    </location>
</feature>
<name>A0A2D0N392_FLAN2</name>